<protein>
    <submittedName>
        <fullName evidence="1">Uncharacterized protein</fullName>
    </submittedName>
</protein>
<dbReference type="EMBL" id="JARQWQ010000006">
    <property type="protein sequence ID" value="KAK2571100.1"/>
    <property type="molecule type" value="Genomic_DNA"/>
</dbReference>
<dbReference type="Proteomes" id="UP001249851">
    <property type="component" value="Unassembled WGS sequence"/>
</dbReference>
<name>A0AAD9VEN3_ACRCE</name>
<evidence type="ECO:0000313" key="2">
    <source>
        <dbReference type="Proteomes" id="UP001249851"/>
    </source>
</evidence>
<gene>
    <name evidence="1" type="ORF">P5673_003658</name>
</gene>
<keyword evidence="2" id="KW-1185">Reference proteome</keyword>
<evidence type="ECO:0000313" key="1">
    <source>
        <dbReference type="EMBL" id="KAK2571100.1"/>
    </source>
</evidence>
<sequence>MAINMESGQCFEILKIWVPRHGVVNVYRSPGGDYHVDNGCLLEKTRNESGIEKIRILDSHGSVIVISRDRGHILVQNKYSIEPTTLVMDVSSSNRPLCWAFIDLFSEEKRSELQYHGQVLLKVILDSMTIVNPHLGGETRTGTLPLTSEKYLVPLENSSSFIVQTLFQHGAETADIVNQRNLVLDLETQKKNSVQLHQRSQEKQCYHSYPVLFPLIDWISRTVLCDHGSWKFLHHTYVPILLVGLVSAMAALDGKQYNNLRSKIHSLSNKVNPRLTVSGFKSLLDVAILNTMVTAYCDKLERVLSRGTAFAPSRLLTHLHGKLRLVTYTDTATRTTSLRISSDVSPLAL</sequence>
<comment type="caution">
    <text evidence="1">The sequence shown here is derived from an EMBL/GenBank/DDBJ whole genome shotgun (WGS) entry which is preliminary data.</text>
</comment>
<proteinExistence type="predicted"/>
<organism evidence="1 2">
    <name type="scientific">Acropora cervicornis</name>
    <name type="common">Staghorn coral</name>
    <dbReference type="NCBI Taxonomy" id="6130"/>
    <lineage>
        <taxon>Eukaryota</taxon>
        <taxon>Metazoa</taxon>
        <taxon>Cnidaria</taxon>
        <taxon>Anthozoa</taxon>
        <taxon>Hexacorallia</taxon>
        <taxon>Scleractinia</taxon>
        <taxon>Astrocoeniina</taxon>
        <taxon>Acroporidae</taxon>
        <taxon>Acropora</taxon>
    </lineage>
</organism>
<reference evidence="1" key="2">
    <citation type="journal article" date="2023" name="Science">
        <title>Genomic signatures of disease resistance in endangered staghorn corals.</title>
        <authorList>
            <person name="Vollmer S.V."/>
            <person name="Selwyn J.D."/>
            <person name="Despard B.A."/>
            <person name="Roesel C.L."/>
        </authorList>
    </citation>
    <scope>NUCLEOTIDE SEQUENCE</scope>
    <source>
        <strain evidence="1">K2</strain>
    </source>
</reference>
<accession>A0AAD9VEN3</accession>
<reference evidence="1" key="1">
    <citation type="journal article" date="2023" name="G3 (Bethesda)">
        <title>Whole genome assembly and annotation of the endangered Caribbean coral Acropora cervicornis.</title>
        <authorList>
            <person name="Selwyn J.D."/>
            <person name="Vollmer S.V."/>
        </authorList>
    </citation>
    <scope>NUCLEOTIDE SEQUENCE</scope>
    <source>
        <strain evidence="1">K2</strain>
    </source>
</reference>
<dbReference type="AlphaFoldDB" id="A0AAD9VEN3"/>